<feature type="binding site" evidence="7">
    <location>
        <position position="38"/>
    </location>
    <ligand>
        <name>Zn(2+)</name>
        <dbReference type="ChEBI" id="CHEBI:29105"/>
    </ligand>
</feature>
<evidence type="ECO:0000313" key="9">
    <source>
        <dbReference type="EMBL" id="ENN96733.1"/>
    </source>
</evidence>
<dbReference type="PATRIC" id="fig|1069083.5.peg.161"/>
<dbReference type="InterPro" id="IPR023407">
    <property type="entry name" value="Ribosomal_eS27_Zn-bd_dom_sf"/>
</dbReference>
<accession>N6V399</accession>
<dbReference type="GO" id="GO:0008270">
    <property type="term" value="F:zinc ion binding"/>
    <property type="evidence" value="ECO:0007669"/>
    <property type="project" value="UniProtKB-UniRule"/>
</dbReference>
<dbReference type="InterPro" id="IPR011332">
    <property type="entry name" value="Ribosomal_zn-bd"/>
</dbReference>
<protein>
    <recommendedName>
        <fullName evidence="7">Small ribosomal subunit protein eS27</fullName>
    </recommendedName>
</protein>
<evidence type="ECO:0000256" key="4">
    <source>
        <dbReference type="ARBA" id="ARBA00022833"/>
    </source>
</evidence>
<evidence type="ECO:0000256" key="3">
    <source>
        <dbReference type="ARBA" id="ARBA00022771"/>
    </source>
</evidence>
<dbReference type="GO" id="GO:0003735">
    <property type="term" value="F:structural constituent of ribosome"/>
    <property type="evidence" value="ECO:0007669"/>
    <property type="project" value="InterPro"/>
</dbReference>
<name>N6V399_9EURY</name>
<dbReference type="Pfam" id="PF01667">
    <property type="entry name" value="Ribosomal_S27e"/>
    <property type="match status" value="1"/>
</dbReference>
<evidence type="ECO:0000256" key="8">
    <source>
        <dbReference type="RuleBase" id="RU000671"/>
    </source>
</evidence>
<evidence type="ECO:0000313" key="10">
    <source>
        <dbReference type="Proteomes" id="UP000053695"/>
    </source>
</evidence>
<keyword evidence="4 7" id="KW-0862">Zinc</keyword>
<dbReference type="PROSITE" id="PS01168">
    <property type="entry name" value="RIBOSOMAL_S27E"/>
    <property type="match status" value="1"/>
</dbReference>
<dbReference type="STRING" id="1069083.GCA_000371805_00872"/>
<evidence type="ECO:0000256" key="7">
    <source>
        <dbReference type="HAMAP-Rule" id="MF_00371"/>
    </source>
</evidence>
<comment type="caution">
    <text evidence="9">The sequence shown here is derived from an EMBL/GenBank/DDBJ whole genome shotgun (WGS) entry which is preliminary data.</text>
</comment>
<feature type="zinc finger region" description="C4-type" evidence="7">
    <location>
        <begin position="19"/>
        <end position="41"/>
    </location>
</feature>
<dbReference type="AlphaFoldDB" id="N6V399"/>
<keyword evidence="2 7" id="KW-0479">Metal-binding</keyword>
<evidence type="ECO:0000256" key="2">
    <source>
        <dbReference type="ARBA" id="ARBA00022723"/>
    </source>
</evidence>
<dbReference type="OrthoDB" id="5718at2157"/>
<dbReference type="GO" id="GO:0005840">
    <property type="term" value="C:ribosome"/>
    <property type="evidence" value="ECO:0007669"/>
    <property type="project" value="UniProtKB-KW"/>
</dbReference>
<dbReference type="PANTHER" id="PTHR11594">
    <property type="entry name" value="40S RIBOSOMAL PROTEIN S27"/>
    <property type="match status" value="1"/>
</dbReference>
<comment type="subunit">
    <text evidence="7">Part of the 30S ribosomal subunit.</text>
</comment>
<comment type="similarity">
    <text evidence="1 7 8">Belongs to the eukaryotic ribosomal protein eS27 family.</text>
</comment>
<dbReference type="Proteomes" id="UP000053695">
    <property type="component" value="Unassembled WGS sequence"/>
</dbReference>
<evidence type="ECO:0000256" key="1">
    <source>
        <dbReference type="ARBA" id="ARBA00010919"/>
    </source>
</evidence>
<keyword evidence="5 7" id="KW-0689">Ribosomal protein</keyword>
<feature type="binding site" evidence="7">
    <location>
        <position position="19"/>
    </location>
    <ligand>
        <name>Zn(2+)</name>
        <dbReference type="ChEBI" id="CHEBI:29105"/>
    </ligand>
</feature>
<proteinExistence type="inferred from homology"/>
<keyword evidence="6 7" id="KW-0687">Ribonucleoprotein</keyword>
<keyword evidence="10" id="KW-1185">Reference proteome</keyword>
<dbReference type="InterPro" id="IPR000592">
    <property type="entry name" value="Ribosomal_eS27"/>
</dbReference>
<dbReference type="NCBIfam" id="NF001629">
    <property type="entry name" value="PRK00415.1"/>
    <property type="match status" value="1"/>
</dbReference>
<keyword evidence="3 7" id="KW-0863">Zinc-finger</keyword>
<dbReference type="EMBL" id="APMM01000004">
    <property type="protein sequence ID" value="ENN96733.1"/>
    <property type="molecule type" value="Genomic_DNA"/>
</dbReference>
<dbReference type="Gene3D" id="2.20.25.100">
    <property type="entry name" value="Zn-binding ribosomal proteins"/>
    <property type="match status" value="1"/>
</dbReference>
<evidence type="ECO:0000256" key="5">
    <source>
        <dbReference type="ARBA" id="ARBA00022980"/>
    </source>
</evidence>
<feature type="binding site" evidence="7">
    <location>
        <position position="41"/>
    </location>
    <ligand>
        <name>Zn(2+)</name>
        <dbReference type="ChEBI" id="CHEBI:29105"/>
    </ligand>
</feature>
<dbReference type="HAMAP" id="MF_00371">
    <property type="entry name" value="Ribosomal_eS27"/>
    <property type="match status" value="1"/>
</dbReference>
<dbReference type="SUPFAM" id="SSF57829">
    <property type="entry name" value="Zn-binding ribosomal proteins"/>
    <property type="match status" value="1"/>
</dbReference>
<dbReference type="GO" id="GO:0006412">
    <property type="term" value="P:translation"/>
    <property type="evidence" value="ECO:0007669"/>
    <property type="project" value="UniProtKB-UniRule"/>
</dbReference>
<dbReference type="GO" id="GO:1990904">
    <property type="term" value="C:ribonucleoprotein complex"/>
    <property type="evidence" value="ECO:0007669"/>
    <property type="project" value="UniProtKB-KW"/>
</dbReference>
<reference evidence="9 10" key="1">
    <citation type="journal article" date="2013" name="Genome Announc.">
        <title>Draft Genome Sequence of a Highly Flagellated, Fast-Swimming Archaeon, Methanocaldococcus villosus Strain KIN24-T80 (DSM 22612).</title>
        <authorList>
            <person name="Thennarasu S."/>
            <person name="Polireddy D."/>
            <person name="Antony A."/>
            <person name="Yada M.R."/>
            <person name="Algarawi S."/>
            <person name="Sivakumar N."/>
        </authorList>
    </citation>
    <scope>NUCLEOTIDE SEQUENCE [LARGE SCALE GENOMIC DNA]</scope>
    <source>
        <strain evidence="9 10">KIN24-T80</strain>
    </source>
</reference>
<gene>
    <name evidence="7 9" type="primary">rps27e</name>
    <name evidence="9" type="ORF">J422_00816</name>
</gene>
<dbReference type="FunFam" id="2.20.25.100:FF:000002">
    <property type="entry name" value="30S ribosomal protein S27e"/>
    <property type="match status" value="1"/>
</dbReference>
<evidence type="ECO:0000256" key="6">
    <source>
        <dbReference type="ARBA" id="ARBA00023274"/>
    </source>
</evidence>
<feature type="binding site" evidence="7">
    <location>
        <position position="22"/>
    </location>
    <ligand>
        <name>Zn(2+)</name>
        <dbReference type="ChEBI" id="CHEBI:29105"/>
    </ligand>
</feature>
<comment type="cofactor">
    <cofactor evidence="7 8">
        <name>Zn(2+)</name>
        <dbReference type="ChEBI" id="CHEBI:29105"/>
    </cofactor>
    <text evidence="7 8">Binds 1 zinc ion per subunit.</text>
</comment>
<sequence length="64" mass="7037">MDLAKIIPQPRSRFIKVQCPECNNEQIIFDRPATLVKCVVCGTVLAEPTGGKGKIKAKVLEVLE</sequence>
<organism evidence="9 10">
    <name type="scientific">Methanocaldococcus villosus KIN24-T80</name>
    <dbReference type="NCBI Taxonomy" id="1069083"/>
    <lineage>
        <taxon>Archaea</taxon>
        <taxon>Methanobacteriati</taxon>
        <taxon>Methanobacteriota</taxon>
        <taxon>Methanomada group</taxon>
        <taxon>Methanococci</taxon>
        <taxon>Methanococcales</taxon>
        <taxon>Methanocaldococcaceae</taxon>
        <taxon>Methanocaldococcus</taxon>
    </lineage>
</organism>